<dbReference type="InterPro" id="IPR001509">
    <property type="entry name" value="Epimerase_deHydtase"/>
</dbReference>
<evidence type="ECO:0000259" key="1">
    <source>
        <dbReference type="Pfam" id="PF01370"/>
    </source>
</evidence>
<dbReference type="STRING" id="117157.SAMN04489717_0089"/>
<reference evidence="2 3" key="1">
    <citation type="submission" date="2016-10" db="EMBL/GenBank/DDBJ databases">
        <authorList>
            <person name="de Groot N.N."/>
        </authorList>
    </citation>
    <scope>NUCLEOTIDE SEQUENCE [LARGE SCALE GENOMIC DNA]</scope>
    <source>
        <strain evidence="2 3">DSM 22024</strain>
    </source>
</reference>
<organism evidence="2 3">
    <name type="scientific">Actinopolymorpha singaporensis</name>
    <dbReference type="NCBI Taxonomy" id="117157"/>
    <lineage>
        <taxon>Bacteria</taxon>
        <taxon>Bacillati</taxon>
        <taxon>Actinomycetota</taxon>
        <taxon>Actinomycetes</taxon>
        <taxon>Propionibacteriales</taxon>
        <taxon>Actinopolymorphaceae</taxon>
        <taxon>Actinopolymorpha</taxon>
    </lineage>
</organism>
<protein>
    <submittedName>
        <fullName evidence="2">NAD+ dependent glucose-6-phosphate dehydrogenase</fullName>
    </submittedName>
</protein>
<keyword evidence="3" id="KW-1185">Reference proteome</keyword>
<dbReference type="EMBL" id="LT629732">
    <property type="protein sequence ID" value="SDR69090.1"/>
    <property type="molecule type" value="Genomic_DNA"/>
</dbReference>
<dbReference type="OrthoDB" id="8770295at2"/>
<dbReference type="PANTHER" id="PTHR43245:SF55">
    <property type="entry name" value="NAD(P)-BINDING DOMAIN-CONTAINING PROTEIN"/>
    <property type="match status" value="1"/>
</dbReference>
<dbReference type="Proteomes" id="UP000198983">
    <property type="component" value="Chromosome I"/>
</dbReference>
<accession>A0A1H1L432</accession>
<sequence>MPTESPANYTDTLTDATADAATSATSTASDAGLGARRRVLVTGATGYIAGQLVPELRERYDVRALDVRPGPDVEVVDLLDTPASELAEYFEGVDTVVHLAYHRPDGEDPQARYEGERRNVDLMQRVYQLSLDHGVRRVVAASTNQAAKWYEQPYFAGRRDRVTPEDYPRPDNFYGWAKAAYESLGFLYACGSIGRALEVIQVRIVVPREIDPANFVDQPAHRYVRELAGYISERDLRQLFVRSIETPDIADEHGVPFHIFYGVSDNARKFWSITNAREVIGYAPQDDSERRFAADIARLLHGDNR</sequence>
<dbReference type="InterPro" id="IPR036291">
    <property type="entry name" value="NAD(P)-bd_dom_sf"/>
</dbReference>
<dbReference type="RefSeq" id="WP_092649502.1">
    <property type="nucleotide sequence ID" value="NZ_LT629732.1"/>
</dbReference>
<dbReference type="AlphaFoldDB" id="A0A1H1L432"/>
<gene>
    <name evidence="2" type="ORF">SAMN04489717_0089</name>
</gene>
<dbReference type="Pfam" id="PF01370">
    <property type="entry name" value="Epimerase"/>
    <property type="match status" value="1"/>
</dbReference>
<dbReference type="PANTHER" id="PTHR43245">
    <property type="entry name" value="BIFUNCTIONAL POLYMYXIN RESISTANCE PROTEIN ARNA"/>
    <property type="match status" value="1"/>
</dbReference>
<dbReference type="SUPFAM" id="SSF51735">
    <property type="entry name" value="NAD(P)-binding Rossmann-fold domains"/>
    <property type="match status" value="1"/>
</dbReference>
<evidence type="ECO:0000313" key="2">
    <source>
        <dbReference type="EMBL" id="SDR69090.1"/>
    </source>
</evidence>
<dbReference type="Gene3D" id="3.40.50.720">
    <property type="entry name" value="NAD(P)-binding Rossmann-like Domain"/>
    <property type="match status" value="1"/>
</dbReference>
<proteinExistence type="predicted"/>
<dbReference type="InterPro" id="IPR050177">
    <property type="entry name" value="Lipid_A_modif_metabolic_enz"/>
</dbReference>
<name>A0A1H1L432_9ACTN</name>
<feature type="domain" description="NAD-dependent epimerase/dehydratase" evidence="1">
    <location>
        <begin position="39"/>
        <end position="184"/>
    </location>
</feature>
<evidence type="ECO:0000313" key="3">
    <source>
        <dbReference type="Proteomes" id="UP000198983"/>
    </source>
</evidence>